<evidence type="ECO:0000313" key="5">
    <source>
        <dbReference type="Proteomes" id="UP000007259"/>
    </source>
</evidence>
<feature type="compositionally biased region" description="Basic and acidic residues" evidence="1">
    <location>
        <begin position="300"/>
        <end position="315"/>
    </location>
</feature>
<protein>
    <recommendedName>
        <fullName evidence="3">Fungal lipase-type domain-containing protein</fullName>
    </recommendedName>
</protein>
<dbReference type="AlphaFoldDB" id="E9ALU7"/>
<dbReference type="OrthoDB" id="345705at2759"/>
<proteinExistence type="predicted"/>
<keyword evidence="2" id="KW-0812">Transmembrane</keyword>
<name>E9ALU7_LEIMU</name>
<feature type="compositionally biased region" description="Low complexity" evidence="1">
    <location>
        <begin position="758"/>
        <end position="769"/>
    </location>
</feature>
<evidence type="ECO:0000256" key="1">
    <source>
        <dbReference type="SAM" id="MobiDB-lite"/>
    </source>
</evidence>
<feature type="compositionally biased region" description="Low complexity" evidence="1">
    <location>
        <begin position="412"/>
        <end position="425"/>
    </location>
</feature>
<dbReference type="InterPro" id="IPR029058">
    <property type="entry name" value="AB_hydrolase_fold"/>
</dbReference>
<feature type="compositionally biased region" description="Basic and acidic residues" evidence="1">
    <location>
        <begin position="58"/>
        <end position="69"/>
    </location>
</feature>
<dbReference type="VEuPathDB" id="TriTrypDB:LmxM.08_29.1260"/>
<evidence type="ECO:0000313" key="4">
    <source>
        <dbReference type="EMBL" id="CBZ23902.1"/>
    </source>
</evidence>
<feature type="region of interest" description="Disordered" evidence="1">
    <location>
        <begin position="40"/>
        <end position="72"/>
    </location>
</feature>
<dbReference type="SUPFAM" id="SSF53474">
    <property type="entry name" value="alpha/beta-Hydrolases"/>
    <property type="match status" value="1"/>
</dbReference>
<evidence type="ECO:0000256" key="2">
    <source>
        <dbReference type="SAM" id="Phobius"/>
    </source>
</evidence>
<feature type="region of interest" description="Disordered" evidence="1">
    <location>
        <begin position="667"/>
        <end position="686"/>
    </location>
</feature>
<accession>E9ALU7</accession>
<organism evidence="4 5">
    <name type="scientific">Leishmania mexicana (strain MHOM/GT/2001/U1103)</name>
    <dbReference type="NCBI Taxonomy" id="929439"/>
    <lineage>
        <taxon>Eukaryota</taxon>
        <taxon>Discoba</taxon>
        <taxon>Euglenozoa</taxon>
        <taxon>Kinetoplastea</taxon>
        <taxon>Metakinetoplastina</taxon>
        <taxon>Trypanosomatida</taxon>
        <taxon>Trypanosomatidae</taxon>
        <taxon>Leishmaniinae</taxon>
        <taxon>Leishmania</taxon>
    </lineage>
</organism>
<dbReference type="PANTHER" id="PTHR45856">
    <property type="entry name" value="ALPHA/BETA-HYDROLASES SUPERFAMILY PROTEIN"/>
    <property type="match status" value="1"/>
</dbReference>
<feature type="region of interest" description="Disordered" evidence="1">
    <location>
        <begin position="465"/>
        <end position="487"/>
    </location>
</feature>
<dbReference type="Pfam" id="PF01764">
    <property type="entry name" value="Lipase_3"/>
    <property type="match status" value="1"/>
</dbReference>
<feature type="region of interest" description="Disordered" evidence="1">
    <location>
        <begin position="412"/>
        <end position="451"/>
    </location>
</feature>
<keyword evidence="2" id="KW-1133">Transmembrane helix</keyword>
<dbReference type="KEGG" id="lmi:LMXM_08_29_1260"/>
<feature type="compositionally biased region" description="Polar residues" evidence="1">
    <location>
        <begin position="702"/>
        <end position="721"/>
    </location>
</feature>
<dbReference type="OMA" id="NYICKPM"/>
<feature type="transmembrane region" description="Helical" evidence="2">
    <location>
        <begin position="169"/>
        <end position="193"/>
    </location>
</feature>
<feature type="transmembrane region" description="Helical" evidence="2">
    <location>
        <begin position="130"/>
        <end position="148"/>
    </location>
</feature>
<sequence>LIVCYVWSIIAGSFRWRVPTNAAAAVESMPAHHLPAATRSSTSASAAQGGDPQPSARTSHESAADRSTEAGEQVVPSSKVARFRARVLLVSFLALVTCLDVAKCCLEEKGIAGNELTCKSPLCLRVDKCIGYLLLCGILSSGVGLYWLRRNLARHPYLSTRPQQLACRIMIFMYFTGGIYSVAQVALLDALYAQLLGVIYYQPLVQLPHLLVLTSLVNHMTYVYTTTQSSLQIPLRPNDSRWKRVGWSSRWYRWLNSHGGSLYVFFSEAEERLFYDVQVSYQLAKCTCRLARRRKKKSKKSAEPPKSRAGERAEAGGEGAGGQHRRRPSLTQSGRDVSEAGVEGLQGGNHVTPLLLSPVNISASAAAAATAAPFTVGREAAEDARFADLPSCDESGWLPPLSMPDRRRTLSTITTHPSTSSSSRTGHADNGDSDERIRTHDNSSSPILGRSLSCEDEARALTASCNPADTMPGGGAQVGGTPAFLPPLSASDADDAAAGRSFLLTQNGRDPRYALSRVAPRMPDARHGAESRLVDGTATFLDFLAEASIDRPLRVRLRQRARQSFVFFNLETAIDCLNLSWEAYAVQESRGDKFICTGIQVNAAEVPRAALGFVERVATALLGLCFKPSPRACHALDDSAEEDAAAAVSFTSGDDRTALLDECRASLSRSPARAPPGAEVASSATRAAQADPAAAAVFPHGGSSSARSGSCQPPFRNSTRAASAASPCVGTSSPPGAAAAGASFSSSSPSKRIGSLPTRASAATASADADTTRQPHMNVEQYGYHRVAVLETRGVQVVVVRMDTSGSCPVHVGKVPRLVIAFRGTDNVANVMEDMRFQQRTWKEMETPTLSARASVHSGFLELWMSLKERVIDVVLRELRSQCAPFEESNGEVSAAGTTGHTGDGATTAASCSPSRSDHDIFHTTIPFSDIWTLPRNSGGRGRVDTREGALGSKQDRSEGFMRVYVTGHSLGGALASLCAYTLRRMLLLIQYPEPDLVVYTFGQPRIGNSVFKQYYNRAVPCTFRVVNESDAVSGFNFFGGHHVGVQVNIDRHGNYICKPMYIERMFRPTRGRGFALANHTISAYASSLNAMANVYTQGACPLRCSQPYMDEIEPVSSTNSEDETHNSETAGEEG</sequence>
<feature type="region of interest" description="Disordered" evidence="1">
    <location>
        <begin position="1114"/>
        <end position="1135"/>
    </location>
</feature>
<dbReference type="InterPro" id="IPR051218">
    <property type="entry name" value="Sec_MonoDiacylglyc_Lipase"/>
</dbReference>
<feature type="region of interest" description="Disordered" evidence="1">
    <location>
        <begin position="294"/>
        <end position="348"/>
    </location>
</feature>
<dbReference type="EMBL" id="FR799561">
    <property type="protein sequence ID" value="CBZ23902.1"/>
    <property type="molecule type" value="Genomic_DNA"/>
</dbReference>
<feature type="domain" description="Fungal lipase-type" evidence="3">
    <location>
        <begin position="962"/>
        <end position="1034"/>
    </location>
</feature>
<dbReference type="InterPro" id="IPR002921">
    <property type="entry name" value="Fungal_lipase-type"/>
</dbReference>
<dbReference type="GeneID" id="13447103"/>
<reference evidence="4 5" key="1">
    <citation type="journal article" date="2011" name="Genome Res.">
        <title>Chromosome and gene copy number variation allow major structural change between species and strains of Leishmania.</title>
        <authorList>
            <person name="Rogers M.B."/>
            <person name="Hilley J.D."/>
            <person name="Dickens N.J."/>
            <person name="Wilkes J."/>
            <person name="Bates P.A."/>
            <person name="Depledge D.P."/>
            <person name="Harris D."/>
            <person name="Her Y."/>
            <person name="Herzyk P."/>
            <person name="Imamura H."/>
            <person name="Otto T.D."/>
            <person name="Sanders M."/>
            <person name="Seeger K."/>
            <person name="Dujardin J.C."/>
            <person name="Berriman M."/>
            <person name="Smith D.F."/>
            <person name="Hertz-Fowler C."/>
            <person name="Mottram J.C."/>
        </authorList>
    </citation>
    <scope>NUCLEOTIDE SEQUENCE [LARGE SCALE GENOMIC DNA]</scope>
    <source>
        <strain evidence="4 5">MHOM/GT/2001/U1103</strain>
    </source>
</reference>
<evidence type="ECO:0000259" key="3">
    <source>
        <dbReference type="Pfam" id="PF01764"/>
    </source>
</evidence>
<feature type="compositionally biased region" description="Low complexity" evidence="1">
    <location>
        <begin position="895"/>
        <end position="910"/>
    </location>
</feature>
<feature type="region of interest" description="Disordered" evidence="1">
    <location>
        <begin position="691"/>
        <end position="776"/>
    </location>
</feature>
<feature type="non-terminal residue" evidence="4">
    <location>
        <position position="1"/>
    </location>
</feature>
<keyword evidence="2" id="KW-0472">Membrane</keyword>
<dbReference type="Proteomes" id="UP000007259">
    <property type="component" value="Chromosome 8"/>
</dbReference>
<feature type="compositionally biased region" description="Low complexity" evidence="1">
    <location>
        <begin position="732"/>
        <end position="750"/>
    </location>
</feature>
<feature type="compositionally biased region" description="Basic and acidic residues" evidence="1">
    <location>
        <begin position="426"/>
        <end position="441"/>
    </location>
</feature>
<keyword evidence="5" id="KW-1185">Reference proteome</keyword>
<dbReference type="PANTHER" id="PTHR45856:SF11">
    <property type="entry name" value="FUNGAL LIPASE-LIKE DOMAIN-CONTAINING PROTEIN"/>
    <property type="match status" value="1"/>
</dbReference>
<dbReference type="Gene3D" id="3.40.50.1820">
    <property type="entry name" value="alpha/beta hydrolase"/>
    <property type="match status" value="1"/>
</dbReference>
<feature type="region of interest" description="Disordered" evidence="1">
    <location>
        <begin position="888"/>
        <end position="916"/>
    </location>
</feature>
<dbReference type="GO" id="GO:0006629">
    <property type="term" value="P:lipid metabolic process"/>
    <property type="evidence" value="ECO:0007669"/>
    <property type="project" value="InterPro"/>
</dbReference>
<dbReference type="RefSeq" id="XP_003872431.1">
    <property type="nucleotide sequence ID" value="XM_003872382.1"/>
</dbReference>
<dbReference type="CDD" id="cd00519">
    <property type="entry name" value="Lipase_3"/>
    <property type="match status" value="1"/>
</dbReference>
<gene>
    <name evidence="4" type="ORF">LMXM_08_29_1260</name>
</gene>